<keyword evidence="12" id="KW-1185">Reference proteome</keyword>
<dbReference type="SUPFAM" id="SSF56399">
    <property type="entry name" value="ADP-ribosylation"/>
    <property type="match status" value="1"/>
</dbReference>
<organism evidence="9 12">
    <name type="scientific">Didymodactylos carnosus</name>
    <dbReference type="NCBI Taxonomy" id="1234261"/>
    <lineage>
        <taxon>Eukaryota</taxon>
        <taxon>Metazoa</taxon>
        <taxon>Spiralia</taxon>
        <taxon>Gnathifera</taxon>
        <taxon>Rotifera</taxon>
        <taxon>Eurotatoria</taxon>
        <taxon>Bdelloidea</taxon>
        <taxon>Philodinida</taxon>
        <taxon>Philodinidae</taxon>
        <taxon>Didymodactylos</taxon>
    </lineage>
</organism>
<reference evidence="9" key="1">
    <citation type="submission" date="2021-02" db="EMBL/GenBank/DDBJ databases">
        <authorList>
            <person name="Nowell W R."/>
        </authorList>
    </citation>
    <scope>NUCLEOTIDE SEQUENCE</scope>
</reference>
<keyword evidence="2 6" id="KW-0328">Glycosyltransferase</keyword>
<evidence type="ECO:0000313" key="10">
    <source>
        <dbReference type="EMBL" id="CAF3647233.1"/>
    </source>
</evidence>
<feature type="transmembrane region" description="Helical" evidence="7">
    <location>
        <begin position="278"/>
        <end position="299"/>
    </location>
</feature>
<dbReference type="GO" id="GO:0016779">
    <property type="term" value="F:nucleotidyltransferase activity"/>
    <property type="evidence" value="ECO:0007669"/>
    <property type="project" value="UniProtKB-KW"/>
</dbReference>
<keyword evidence="3 6" id="KW-0808">Transferase</keyword>
<evidence type="ECO:0000313" key="11">
    <source>
        <dbReference type="EMBL" id="CAF4028993.1"/>
    </source>
</evidence>
<dbReference type="PROSITE" id="PS51996">
    <property type="entry name" value="TR_MART"/>
    <property type="match status" value="1"/>
</dbReference>
<keyword evidence="7" id="KW-1133">Transmembrane helix</keyword>
<dbReference type="Proteomes" id="UP000677228">
    <property type="component" value="Unassembled WGS sequence"/>
</dbReference>
<name>A0A815AFM8_9BILA</name>
<proteinExistence type="inferred from homology"/>
<dbReference type="EMBL" id="CAJOBC010016578">
    <property type="protein sequence ID" value="CAF4028993.1"/>
    <property type="molecule type" value="Genomic_DNA"/>
</dbReference>
<evidence type="ECO:0000256" key="2">
    <source>
        <dbReference type="ARBA" id="ARBA00022676"/>
    </source>
</evidence>
<accession>A0A815AFM8</accession>
<evidence type="ECO:0000313" key="8">
    <source>
        <dbReference type="EMBL" id="CAF0862433.1"/>
    </source>
</evidence>
<evidence type="ECO:0000313" key="9">
    <source>
        <dbReference type="EMBL" id="CAF1256029.1"/>
    </source>
</evidence>
<evidence type="ECO:0000256" key="7">
    <source>
        <dbReference type="SAM" id="Phobius"/>
    </source>
</evidence>
<comment type="catalytic activity">
    <reaction evidence="5 6">
        <text>L-arginyl-[protein] + NAD(+) = N(omega)-(ADP-D-ribosyl)-L-arginyl-[protein] + nicotinamide + H(+)</text>
        <dbReference type="Rhea" id="RHEA:19149"/>
        <dbReference type="Rhea" id="RHEA-COMP:10532"/>
        <dbReference type="Rhea" id="RHEA-COMP:15087"/>
        <dbReference type="ChEBI" id="CHEBI:15378"/>
        <dbReference type="ChEBI" id="CHEBI:17154"/>
        <dbReference type="ChEBI" id="CHEBI:29965"/>
        <dbReference type="ChEBI" id="CHEBI:57540"/>
        <dbReference type="ChEBI" id="CHEBI:142554"/>
        <dbReference type="EC" id="2.4.2.31"/>
    </reaction>
</comment>
<gene>
    <name evidence="9" type="ORF">GPM918_LOCUS26370</name>
    <name evidence="8" type="ORF">OVA965_LOCUS7704</name>
    <name evidence="11" type="ORF">SRO942_LOCUS26508</name>
    <name evidence="10" type="ORF">TMI583_LOCUS7699</name>
</gene>
<dbReference type="Gene3D" id="3.90.176.10">
    <property type="entry name" value="Toxin ADP-ribosyltransferase, Chain A, domain 1"/>
    <property type="match status" value="1"/>
</dbReference>
<evidence type="ECO:0000256" key="4">
    <source>
        <dbReference type="ARBA" id="ARBA00022695"/>
    </source>
</evidence>
<keyword evidence="6" id="KW-0520">NAD</keyword>
<dbReference type="Proteomes" id="UP000681722">
    <property type="component" value="Unassembled WGS sequence"/>
</dbReference>
<sequence>MSEGHELDVPSAIYESDVRHRNARLLIEDSEGPKMLDPIIGYAQESLVPLADACAPLASIIDDISAYVSIALERTPDDPADGLTRDEAASIHLYTMEWADESRSLYSILNHTLKSADREDLRPWFKYIKIFLTALAKIPCAPIQTVWCGVRKNISDKFRLGDQVTWWTFTSGTATLTVLENDLYLGKTGERTLFSIEVFNGRNIRAHSHFDTEDEFLMLPGTYMEVQSQFNPAPDLHIVHLKQKMPEEMLLEPPFEGGCLYPKNDTSSRRRWYRKKRFFGAISLLTAAVCLVAVIVGSVSEPKSSPRKPDGDKEMNS</sequence>
<dbReference type="InterPro" id="IPR000768">
    <property type="entry name" value="ART"/>
</dbReference>
<dbReference type="AlphaFoldDB" id="A0A815AFM8"/>
<comment type="caution">
    <text evidence="9">The sequence shown here is derived from an EMBL/GenBank/DDBJ whole genome shotgun (WGS) entry which is preliminary data.</text>
</comment>
<keyword evidence="6" id="KW-0521">NADP</keyword>
<protein>
    <recommendedName>
        <fullName evidence="6">NAD(P)(+)--arginine ADP-ribosyltransferase</fullName>
        <ecNumber evidence="6">2.4.2.31</ecNumber>
    </recommendedName>
    <alternativeName>
        <fullName evidence="6">Mono(ADP-ribosyl)transferase</fullName>
    </alternativeName>
</protein>
<evidence type="ECO:0000256" key="6">
    <source>
        <dbReference type="RuleBase" id="RU361228"/>
    </source>
</evidence>
<keyword evidence="7" id="KW-0472">Membrane</keyword>
<evidence type="ECO:0000256" key="5">
    <source>
        <dbReference type="ARBA" id="ARBA00047597"/>
    </source>
</evidence>
<dbReference type="Proteomes" id="UP000682733">
    <property type="component" value="Unassembled WGS sequence"/>
</dbReference>
<evidence type="ECO:0000313" key="12">
    <source>
        <dbReference type="Proteomes" id="UP000663829"/>
    </source>
</evidence>
<keyword evidence="4" id="KW-0548">Nucleotidyltransferase</keyword>
<dbReference type="EC" id="2.4.2.31" evidence="6"/>
<dbReference type="EMBL" id="CAJNOK010002491">
    <property type="protein sequence ID" value="CAF0862433.1"/>
    <property type="molecule type" value="Genomic_DNA"/>
</dbReference>
<dbReference type="EMBL" id="CAJNOQ010010593">
    <property type="protein sequence ID" value="CAF1256029.1"/>
    <property type="molecule type" value="Genomic_DNA"/>
</dbReference>
<comment type="similarity">
    <text evidence="1 6">Belongs to the Arg-specific ADP-ribosyltransferase family.</text>
</comment>
<dbReference type="EMBL" id="CAJOBA010002491">
    <property type="protein sequence ID" value="CAF3647233.1"/>
    <property type="molecule type" value="Genomic_DNA"/>
</dbReference>
<dbReference type="OrthoDB" id="423533at2759"/>
<keyword evidence="7" id="KW-0812">Transmembrane</keyword>
<dbReference type="Proteomes" id="UP000663829">
    <property type="component" value="Unassembled WGS sequence"/>
</dbReference>
<dbReference type="Pfam" id="PF01129">
    <property type="entry name" value="ART"/>
    <property type="match status" value="1"/>
</dbReference>
<evidence type="ECO:0000256" key="1">
    <source>
        <dbReference type="ARBA" id="ARBA00009558"/>
    </source>
</evidence>
<dbReference type="GO" id="GO:0106274">
    <property type="term" value="F:NAD+-protein-arginine ADP-ribosyltransferase activity"/>
    <property type="evidence" value="ECO:0007669"/>
    <property type="project" value="UniProtKB-EC"/>
</dbReference>
<evidence type="ECO:0000256" key="3">
    <source>
        <dbReference type="ARBA" id="ARBA00022679"/>
    </source>
</evidence>